<organism evidence="2 3">
    <name type="scientific">Pisum sativum</name>
    <name type="common">Garden pea</name>
    <name type="synonym">Lathyrus oleraceus</name>
    <dbReference type="NCBI Taxonomy" id="3888"/>
    <lineage>
        <taxon>Eukaryota</taxon>
        <taxon>Viridiplantae</taxon>
        <taxon>Streptophyta</taxon>
        <taxon>Embryophyta</taxon>
        <taxon>Tracheophyta</taxon>
        <taxon>Spermatophyta</taxon>
        <taxon>Magnoliopsida</taxon>
        <taxon>eudicotyledons</taxon>
        <taxon>Gunneridae</taxon>
        <taxon>Pentapetalae</taxon>
        <taxon>rosids</taxon>
        <taxon>fabids</taxon>
        <taxon>Fabales</taxon>
        <taxon>Fabaceae</taxon>
        <taxon>Papilionoideae</taxon>
        <taxon>50 kb inversion clade</taxon>
        <taxon>NPAAA clade</taxon>
        <taxon>Hologalegina</taxon>
        <taxon>IRL clade</taxon>
        <taxon>Fabeae</taxon>
        <taxon>Lathyrus</taxon>
    </lineage>
</organism>
<dbReference type="Gramene" id="Psat02G0462100-T1">
    <property type="protein sequence ID" value="KAI5438958.1"/>
    <property type="gene ID" value="KIW84_024621"/>
</dbReference>
<gene>
    <name evidence="2" type="ORF">KIW84_024621</name>
</gene>
<proteinExistence type="predicted"/>
<evidence type="ECO:0000256" key="1">
    <source>
        <dbReference type="SAM" id="MobiDB-lite"/>
    </source>
</evidence>
<protein>
    <submittedName>
        <fullName evidence="2">Uncharacterized protein</fullName>
    </submittedName>
</protein>
<evidence type="ECO:0000313" key="3">
    <source>
        <dbReference type="Proteomes" id="UP001058974"/>
    </source>
</evidence>
<dbReference type="EMBL" id="JAMSHJ010000002">
    <property type="protein sequence ID" value="KAI5438958.1"/>
    <property type="molecule type" value="Genomic_DNA"/>
</dbReference>
<dbReference type="Proteomes" id="UP001058974">
    <property type="component" value="Chromosome 2"/>
</dbReference>
<name>A0A9D4YG66_PEA</name>
<dbReference type="AlphaFoldDB" id="A0A9D4YG66"/>
<evidence type="ECO:0000313" key="2">
    <source>
        <dbReference type="EMBL" id="KAI5438958.1"/>
    </source>
</evidence>
<sequence length="115" mass="13071">MSYACERPMSLVVAEPLALPNQDVEELEDALAKMKQERDMWEERFHALMKRQKEPDGSSSSSMPQPSGAWKKIVDQLVLEKAQMKTSFESEIRRIRRKYAPTVISSDTVARGSLG</sequence>
<feature type="region of interest" description="Disordered" evidence="1">
    <location>
        <begin position="48"/>
        <end position="69"/>
    </location>
</feature>
<keyword evidence="3" id="KW-1185">Reference proteome</keyword>
<accession>A0A9D4YG66</accession>
<comment type="caution">
    <text evidence="2">The sequence shown here is derived from an EMBL/GenBank/DDBJ whole genome shotgun (WGS) entry which is preliminary data.</text>
</comment>
<reference evidence="2 3" key="1">
    <citation type="journal article" date="2022" name="Nat. Genet.">
        <title>Improved pea reference genome and pan-genome highlight genomic features and evolutionary characteristics.</title>
        <authorList>
            <person name="Yang T."/>
            <person name="Liu R."/>
            <person name="Luo Y."/>
            <person name="Hu S."/>
            <person name="Wang D."/>
            <person name="Wang C."/>
            <person name="Pandey M.K."/>
            <person name="Ge S."/>
            <person name="Xu Q."/>
            <person name="Li N."/>
            <person name="Li G."/>
            <person name="Huang Y."/>
            <person name="Saxena R.K."/>
            <person name="Ji Y."/>
            <person name="Li M."/>
            <person name="Yan X."/>
            <person name="He Y."/>
            <person name="Liu Y."/>
            <person name="Wang X."/>
            <person name="Xiang C."/>
            <person name="Varshney R.K."/>
            <person name="Ding H."/>
            <person name="Gao S."/>
            <person name="Zong X."/>
        </authorList>
    </citation>
    <scope>NUCLEOTIDE SEQUENCE [LARGE SCALE GENOMIC DNA]</scope>
    <source>
        <strain evidence="2 3">cv. Zhongwan 6</strain>
    </source>
</reference>